<organism evidence="1 2">
    <name type="scientific">Auriscalpium vulgare</name>
    <dbReference type="NCBI Taxonomy" id="40419"/>
    <lineage>
        <taxon>Eukaryota</taxon>
        <taxon>Fungi</taxon>
        <taxon>Dikarya</taxon>
        <taxon>Basidiomycota</taxon>
        <taxon>Agaricomycotina</taxon>
        <taxon>Agaricomycetes</taxon>
        <taxon>Russulales</taxon>
        <taxon>Auriscalpiaceae</taxon>
        <taxon>Auriscalpium</taxon>
    </lineage>
</organism>
<gene>
    <name evidence="1" type="ORF">FA95DRAFT_77484</name>
</gene>
<reference evidence="1" key="1">
    <citation type="submission" date="2021-02" db="EMBL/GenBank/DDBJ databases">
        <authorList>
            <consortium name="DOE Joint Genome Institute"/>
            <person name="Ahrendt S."/>
            <person name="Looney B.P."/>
            <person name="Miyauchi S."/>
            <person name="Morin E."/>
            <person name="Drula E."/>
            <person name="Courty P.E."/>
            <person name="Chicoki N."/>
            <person name="Fauchery L."/>
            <person name="Kohler A."/>
            <person name="Kuo A."/>
            <person name="Labutti K."/>
            <person name="Pangilinan J."/>
            <person name="Lipzen A."/>
            <person name="Riley R."/>
            <person name="Andreopoulos W."/>
            <person name="He G."/>
            <person name="Johnson J."/>
            <person name="Barry K.W."/>
            <person name="Grigoriev I.V."/>
            <person name="Nagy L."/>
            <person name="Hibbett D."/>
            <person name="Henrissat B."/>
            <person name="Matheny P.B."/>
            <person name="Labbe J."/>
            <person name="Martin F."/>
        </authorList>
    </citation>
    <scope>NUCLEOTIDE SEQUENCE</scope>
    <source>
        <strain evidence="1">FP105234-sp</strain>
    </source>
</reference>
<accession>A0ACB8RPB0</accession>
<comment type="caution">
    <text evidence="1">The sequence shown here is derived from an EMBL/GenBank/DDBJ whole genome shotgun (WGS) entry which is preliminary data.</text>
</comment>
<proteinExistence type="predicted"/>
<evidence type="ECO:0000313" key="2">
    <source>
        <dbReference type="Proteomes" id="UP000814033"/>
    </source>
</evidence>
<reference evidence="1" key="2">
    <citation type="journal article" date="2022" name="New Phytol.">
        <title>Evolutionary transition to the ectomycorrhizal habit in the genomes of a hyperdiverse lineage of mushroom-forming fungi.</title>
        <authorList>
            <person name="Looney B."/>
            <person name="Miyauchi S."/>
            <person name="Morin E."/>
            <person name="Drula E."/>
            <person name="Courty P.E."/>
            <person name="Kohler A."/>
            <person name="Kuo A."/>
            <person name="LaButti K."/>
            <person name="Pangilinan J."/>
            <person name="Lipzen A."/>
            <person name="Riley R."/>
            <person name="Andreopoulos W."/>
            <person name="He G."/>
            <person name="Johnson J."/>
            <person name="Nolan M."/>
            <person name="Tritt A."/>
            <person name="Barry K.W."/>
            <person name="Grigoriev I.V."/>
            <person name="Nagy L.G."/>
            <person name="Hibbett D."/>
            <person name="Henrissat B."/>
            <person name="Matheny P.B."/>
            <person name="Labbe J."/>
            <person name="Martin F.M."/>
        </authorList>
    </citation>
    <scope>NUCLEOTIDE SEQUENCE</scope>
    <source>
        <strain evidence="1">FP105234-sp</strain>
    </source>
</reference>
<protein>
    <submittedName>
        <fullName evidence="1">Uncharacterized protein</fullName>
    </submittedName>
</protein>
<keyword evidence="2" id="KW-1185">Reference proteome</keyword>
<dbReference type="EMBL" id="MU275938">
    <property type="protein sequence ID" value="KAI0045948.1"/>
    <property type="molecule type" value="Genomic_DNA"/>
</dbReference>
<dbReference type="Proteomes" id="UP000814033">
    <property type="component" value="Unassembled WGS sequence"/>
</dbReference>
<sequence length="274" mass="29352">MQPSKTSKESEHKTDRRANIPPAKPSTRPEGSTHAVPAKTMDRASDQKEKRTGGVTQPTLSQLARMKASEQDKQAALAKLKPVRPLTIRPKAKSSAAVQSKGKSELARRKEEDHAAEVPLPDSPVDNLQPALIPLPASPHAKAVRAQEDLPVMVLDEASPADTQTPSEKPDFEQDAQMATPVRDSMLAAHNLSLATKTPISALVSSIERGFIFTPGAPLSPPQSYVSADTGPWAFGGWTTSVAGHDEETSLDPKAGEKVPEGADTERRVLVDMN</sequence>
<evidence type="ECO:0000313" key="1">
    <source>
        <dbReference type="EMBL" id="KAI0045948.1"/>
    </source>
</evidence>
<name>A0ACB8RPB0_9AGAM</name>